<gene>
    <name evidence="2" type="ORF">GCM10023175_04730</name>
</gene>
<dbReference type="PANTHER" id="PTHR10803">
    <property type="entry name" value="ARSENICAL PUMP-DRIVING ATPASE ARSENITE-TRANSLOCATING ATPASE"/>
    <property type="match status" value="1"/>
</dbReference>
<dbReference type="SUPFAM" id="SSF52540">
    <property type="entry name" value="P-loop containing nucleoside triphosphate hydrolases"/>
    <property type="match status" value="1"/>
</dbReference>
<comment type="caution">
    <text evidence="2">The sequence shown here is derived from an EMBL/GenBank/DDBJ whole genome shotgun (WGS) entry which is preliminary data.</text>
</comment>
<dbReference type="InterPro" id="IPR016300">
    <property type="entry name" value="ATPase_ArsA/GET3"/>
</dbReference>
<sequence length="369" mass="38623">MNVGRWAERATSGGLHAVGRTDSPYAGGVTSSADPWAARLHVVSGKGGTGKTTVAAALALALAAGGRRTLLVEVEGRQGIAQVFDTAPLPYEERRIAVAPGGGEVRALAVDAEAALLEYFEMFYKLGMAGRTLKRMGAVEFATTLAPGLRDVLLTGKVKECVTRTENGRPVYDAVVLDAPPTGRLVTFLDVTKAMAELARTGPIHSQAEGVVALLHSPRTAVHLVTLLEDLPVTETLDAIRELEAANLPVGSVIVNRVREQWLPDRSVASAAHGRVDAGRIRTGLAAAGLDLPPLVLDGLVAETVEHAVRVAAEAAASERLSAETDVPRLELTQLLAGVDLGGLYELAAELTEQGVRPSTSTSTSTSTR</sequence>
<feature type="domain" description="ArsA/GET3 Anion-transporting ATPase-like" evidence="1">
    <location>
        <begin position="41"/>
        <end position="197"/>
    </location>
</feature>
<dbReference type="Proteomes" id="UP001501598">
    <property type="component" value="Unassembled WGS sequence"/>
</dbReference>
<dbReference type="Gene3D" id="3.40.50.300">
    <property type="entry name" value="P-loop containing nucleotide triphosphate hydrolases"/>
    <property type="match status" value="1"/>
</dbReference>
<dbReference type="EMBL" id="BAABGT010000008">
    <property type="protein sequence ID" value="GAA4536992.1"/>
    <property type="molecule type" value="Genomic_DNA"/>
</dbReference>
<dbReference type="PANTHER" id="PTHR10803:SF31">
    <property type="entry name" value="ATPASE RV3679-RELATED"/>
    <property type="match status" value="1"/>
</dbReference>
<accession>A0ABP8REW2</accession>
<evidence type="ECO:0000313" key="2">
    <source>
        <dbReference type="EMBL" id="GAA4536992.1"/>
    </source>
</evidence>
<organism evidence="2 3">
    <name type="scientific">Pseudonocardia xishanensis</name>
    <dbReference type="NCBI Taxonomy" id="630995"/>
    <lineage>
        <taxon>Bacteria</taxon>
        <taxon>Bacillati</taxon>
        <taxon>Actinomycetota</taxon>
        <taxon>Actinomycetes</taxon>
        <taxon>Pseudonocardiales</taxon>
        <taxon>Pseudonocardiaceae</taxon>
        <taxon>Pseudonocardia</taxon>
    </lineage>
</organism>
<dbReference type="InterPro" id="IPR025723">
    <property type="entry name" value="ArsA/GET3_ATPase-like"/>
</dbReference>
<protein>
    <submittedName>
        <fullName evidence="2">ArsA-related P-loop ATPase</fullName>
    </submittedName>
</protein>
<keyword evidence="3" id="KW-1185">Reference proteome</keyword>
<name>A0ABP8REW2_9PSEU</name>
<evidence type="ECO:0000313" key="3">
    <source>
        <dbReference type="Proteomes" id="UP001501598"/>
    </source>
</evidence>
<dbReference type="Pfam" id="PF02374">
    <property type="entry name" value="ArsA_ATPase"/>
    <property type="match status" value="1"/>
</dbReference>
<reference evidence="3" key="1">
    <citation type="journal article" date="2019" name="Int. J. Syst. Evol. Microbiol.">
        <title>The Global Catalogue of Microorganisms (GCM) 10K type strain sequencing project: providing services to taxonomists for standard genome sequencing and annotation.</title>
        <authorList>
            <consortium name="The Broad Institute Genomics Platform"/>
            <consortium name="The Broad Institute Genome Sequencing Center for Infectious Disease"/>
            <person name="Wu L."/>
            <person name="Ma J."/>
        </authorList>
    </citation>
    <scope>NUCLEOTIDE SEQUENCE [LARGE SCALE GENOMIC DNA]</scope>
    <source>
        <strain evidence="3">JCM 17906</strain>
    </source>
</reference>
<evidence type="ECO:0000259" key="1">
    <source>
        <dbReference type="Pfam" id="PF02374"/>
    </source>
</evidence>
<proteinExistence type="predicted"/>
<dbReference type="InterPro" id="IPR027417">
    <property type="entry name" value="P-loop_NTPase"/>
</dbReference>